<dbReference type="SUPFAM" id="SSF52540">
    <property type="entry name" value="P-loop containing nucleoside triphosphate hydrolases"/>
    <property type="match status" value="2"/>
</dbReference>
<dbReference type="GO" id="GO:0005886">
    <property type="term" value="C:plasma membrane"/>
    <property type="evidence" value="ECO:0007669"/>
    <property type="project" value="UniProtKB-SubCell"/>
</dbReference>
<evidence type="ECO:0000256" key="5">
    <source>
        <dbReference type="ARBA" id="ARBA00022741"/>
    </source>
</evidence>
<dbReference type="OrthoDB" id="39350at2"/>
<comment type="caution">
    <text evidence="10">The sequence shown here is derived from an EMBL/GenBank/DDBJ whole genome shotgun (WGS) entry which is preliminary data.</text>
</comment>
<keyword evidence="6 10" id="KW-0067">ATP-binding</keyword>
<dbReference type="CDD" id="cd03215">
    <property type="entry name" value="ABC_Carb_Monos_II"/>
    <property type="match status" value="1"/>
</dbReference>
<reference evidence="10 11" key="1">
    <citation type="submission" date="2017-11" db="EMBL/GenBank/DDBJ databases">
        <title>Genomic Encyclopedia of Archaeal and Bacterial Type Strains, Phase II (KMG-II): From Individual Species to Whole Genera.</title>
        <authorList>
            <person name="Goeker M."/>
        </authorList>
    </citation>
    <scope>NUCLEOTIDE SEQUENCE [LARGE SCALE GENOMIC DNA]</scope>
    <source>
        <strain evidence="10 11">DSM 22413</strain>
    </source>
</reference>
<dbReference type="EMBL" id="PGTZ01000007">
    <property type="protein sequence ID" value="PJI93923.1"/>
    <property type="molecule type" value="Genomic_DNA"/>
</dbReference>
<dbReference type="Gene3D" id="3.40.50.300">
    <property type="entry name" value="P-loop containing nucleotide triphosphate hydrolases"/>
    <property type="match status" value="2"/>
</dbReference>
<dbReference type="Pfam" id="PF00005">
    <property type="entry name" value="ABC_tran"/>
    <property type="match status" value="2"/>
</dbReference>
<evidence type="ECO:0000256" key="2">
    <source>
        <dbReference type="ARBA" id="ARBA00022448"/>
    </source>
</evidence>
<dbReference type="Proteomes" id="UP000231586">
    <property type="component" value="Unassembled WGS sequence"/>
</dbReference>
<dbReference type="AlphaFoldDB" id="A0A2M8WSL4"/>
<protein>
    <submittedName>
        <fullName evidence="10">Monosaccharide ABC transporter ATP-binding protein (CUT2 family)</fullName>
    </submittedName>
</protein>
<dbReference type="PROSITE" id="PS50893">
    <property type="entry name" value="ABC_TRANSPORTER_2"/>
    <property type="match status" value="2"/>
</dbReference>
<gene>
    <name evidence="10" type="ORF">CLV34_1404</name>
</gene>
<keyword evidence="8" id="KW-0472">Membrane</keyword>
<dbReference type="FunFam" id="3.40.50.300:FF:000127">
    <property type="entry name" value="Ribose import ATP-binding protein RbsA"/>
    <property type="match status" value="1"/>
</dbReference>
<accession>A0A2M8WSL4</accession>
<evidence type="ECO:0000256" key="6">
    <source>
        <dbReference type="ARBA" id="ARBA00022840"/>
    </source>
</evidence>
<keyword evidence="11" id="KW-1185">Reference proteome</keyword>
<dbReference type="PANTHER" id="PTHR43790:SF9">
    <property type="entry name" value="GALACTOFURANOSE TRANSPORTER ATP-BINDING PROTEIN YTFR"/>
    <property type="match status" value="1"/>
</dbReference>
<evidence type="ECO:0000256" key="3">
    <source>
        <dbReference type="ARBA" id="ARBA00022475"/>
    </source>
</evidence>
<dbReference type="InterPro" id="IPR017871">
    <property type="entry name" value="ABC_transporter-like_CS"/>
</dbReference>
<dbReference type="InterPro" id="IPR003439">
    <property type="entry name" value="ABC_transporter-like_ATP-bd"/>
</dbReference>
<evidence type="ECO:0000256" key="8">
    <source>
        <dbReference type="ARBA" id="ARBA00023136"/>
    </source>
</evidence>
<evidence type="ECO:0000256" key="7">
    <source>
        <dbReference type="ARBA" id="ARBA00022967"/>
    </source>
</evidence>
<keyword evidence="7" id="KW-1278">Translocase</keyword>
<sequence length="525" mass="56475">MGSDPFVPGTPPVLEVSGLDKSFAGVHALRGVDFSVLPGEVHALIGENGAGKSTLIKVMTGVYEPDAGEVRFRGEPVAFATPLAAQEAGISTIYQEINLVPMMSVARNLFLGREPQRFGLIDSARMKREAREVLAEYGVHVNPSRPLRSLGLGAQQMVAIARAVQLDARVVIMDEPTSSLEQREVETLFEVISRLKARGIAIVYVSHRLDELYRICDRVTVMRDGEVVRVDSMAAVERLTLISLMLGREIGDIKAHGTTELEPHDVDESAAPVISARDLQRRHQLDGVSVDVRPGEVVGLGGLLGAGRSETAKAIMGALTLDGGEVEIAGKATRRTVASSIRAGVVMLPEDRKAEGIAPGLSVRENIVLAALPRITRAGLVDRRKQDEIVDYFMKRLRIKASSPDQKVSELSGGNQQKVLLARCLCLDPKALLLDEPTRGIDVGAKAEVQGVIDELAQQGLGVLLISSELDELIEGSDRVVVLKDGRVVGELTGDQVTQDALMTTLAEAPTAPELEPQAQEENDD</sequence>
<evidence type="ECO:0000259" key="9">
    <source>
        <dbReference type="PROSITE" id="PS50893"/>
    </source>
</evidence>
<dbReference type="GO" id="GO:0016887">
    <property type="term" value="F:ATP hydrolysis activity"/>
    <property type="evidence" value="ECO:0007669"/>
    <property type="project" value="InterPro"/>
</dbReference>
<organism evidence="10 11">
    <name type="scientific">Luteimicrobium subarcticum</name>
    <dbReference type="NCBI Taxonomy" id="620910"/>
    <lineage>
        <taxon>Bacteria</taxon>
        <taxon>Bacillati</taxon>
        <taxon>Actinomycetota</taxon>
        <taxon>Actinomycetes</taxon>
        <taxon>Micrococcales</taxon>
        <taxon>Luteimicrobium</taxon>
    </lineage>
</organism>
<evidence type="ECO:0000313" key="10">
    <source>
        <dbReference type="EMBL" id="PJI93923.1"/>
    </source>
</evidence>
<dbReference type="InterPro" id="IPR050107">
    <property type="entry name" value="ABC_carbohydrate_import_ATPase"/>
</dbReference>
<dbReference type="InterPro" id="IPR027417">
    <property type="entry name" value="P-loop_NTPase"/>
</dbReference>
<proteinExistence type="predicted"/>
<dbReference type="CDD" id="cd03216">
    <property type="entry name" value="ABC_Carb_Monos_I"/>
    <property type="match status" value="1"/>
</dbReference>
<dbReference type="GO" id="GO:0005524">
    <property type="term" value="F:ATP binding"/>
    <property type="evidence" value="ECO:0007669"/>
    <property type="project" value="UniProtKB-KW"/>
</dbReference>
<keyword evidence="5" id="KW-0547">Nucleotide-binding</keyword>
<evidence type="ECO:0000313" key="11">
    <source>
        <dbReference type="Proteomes" id="UP000231586"/>
    </source>
</evidence>
<dbReference type="InterPro" id="IPR003593">
    <property type="entry name" value="AAA+_ATPase"/>
</dbReference>
<comment type="subcellular location">
    <subcellularLocation>
        <location evidence="1">Cell membrane</location>
        <topology evidence="1">Peripheral membrane protein</topology>
    </subcellularLocation>
</comment>
<dbReference type="SMART" id="SM00382">
    <property type="entry name" value="AAA"/>
    <property type="match status" value="2"/>
</dbReference>
<name>A0A2M8WSL4_9MICO</name>
<keyword evidence="3" id="KW-1003">Cell membrane</keyword>
<keyword evidence="4" id="KW-0677">Repeat</keyword>
<dbReference type="PROSITE" id="PS00211">
    <property type="entry name" value="ABC_TRANSPORTER_1"/>
    <property type="match status" value="1"/>
</dbReference>
<dbReference type="PANTHER" id="PTHR43790">
    <property type="entry name" value="CARBOHYDRATE TRANSPORT ATP-BINDING PROTEIN MG119-RELATED"/>
    <property type="match status" value="1"/>
</dbReference>
<feature type="domain" description="ABC transporter" evidence="9">
    <location>
        <begin position="261"/>
        <end position="510"/>
    </location>
</feature>
<feature type="domain" description="ABC transporter" evidence="9">
    <location>
        <begin position="14"/>
        <end position="249"/>
    </location>
</feature>
<keyword evidence="2" id="KW-0813">Transport</keyword>
<evidence type="ECO:0000256" key="4">
    <source>
        <dbReference type="ARBA" id="ARBA00022737"/>
    </source>
</evidence>
<evidence type="ECO:0000256" key="1">
    <source>
        <dbReference type="ARBA" id="ARBA00004202"/>
    </source>
</evidence>